<keyword evidence="1" id="KW-1133">Transmembrane helix</keyword>
<feature type="domain" description="EAL" evidence="2">
    <location>
        <begin position="464"/>
        <end position="715"/>
    </location>
</feature>
<dbReference type="Gene3D" id="3.30.450.20">
    <property type="entry name" value="PAS domain"/>
    <property type="match status" value="1"/>
</dbReference>
<dbReference type="InterPro" id="IPR035919">
    <property type="entry name" value="EAL_sf"/>
</dbReference>
<dbReference type="Proteomes" id="UP000185596">
    <property type="component" value="Unassembled WGS sequence"/>
</dbReference>
<dbReference type="NCBIfam" id="TIGR00254">
    <property type="entry name" value="GGDEF"/>
    <property type="match status" value="1"/>
</dbReference>
<feature type="transmembrane region" description="Helical" evidence="1">
    <location>
        <begin position="104"/>
        <end position="127"/>
    </location>
</feature>
<dbReference type="PANTHER" id="PTHR44757">
    <property type="entry name" value="DIGUANYLATE CYCLASE DGCP"/>
    <property type="match status" value="1"/>
</dbReference>
<feature type="transmembrane region" description="Helical" evidence="1">
    <location>
        <begin position="35"/>
        <end position="54"/>
    </location>
</feature>
<sequence>MADTGLRRTRWLTDAFAWFTTVGLAASVLAGAAPIALRVAVAVLVLVVLVWWISRRAPGSWWLVGVETAVIGLGCLALPNPQPALGFLFGLAARRAVRGELGPYLVRAMPALAAYLLAALYVLLAGVNPDPYQIAPALFPLLGLVIGTLALSDAVRALGAARTAYGEVAAANERLDVVLRTTPVALVVLDPGQAGEDTVTMFNDRAAELFEWTGDGPRSVRCAHGSDLARCERGCLARCLASASEGEPVEWSHRRTDGSVRTIAVHSAQLPEPSADSRPGRRSSEAVLLACVDVSAQRELADRLRRRAERDELTGAASRAHFTDLLRAALDRGRPALLLIDLDDFKEVNDAHGHPVGDQFLVQAAGRIGSAVGSAGVVGRLGGDEFAVLVEDGDQDRAGELAERVLAELAIPASIGIALASGDAEESADVLLRDADTAMYTAKRAGGNRFQLFHAELRTALLRRQQDEAELRQALVDEQFVLYFQPIVDLRTGTVSGAEALIRWQHPERGLLPPAPLVELAEETGLIVPLGTWALRAACRQAVRWHRDGIEIGMSVNVSARQLHTADFVDTVDAALRDTGLAPERLTLELTESALVRPSALEVLRRIRALGVRVALDDFGTGYSSLSYLQRHPFDLIKIDRSFTGRLGGAPAAAGIVRCVLDLAAVLGTPVVGEGVETVEQARFLASAGCALAQGYHFGRPVPPSEFLQTVQAEPIPLA</sequence>
<evidence type="ECO:0000313" key="4">
    <source>
        <dbReference type="EMBL" id="OLF14804.1"/>
    </source>
</evidence>
<dbReference type="SUPFAM" id="SSF55073">
    <property type="entry name" value="Nucleotide cyclase"/>
    <property type="match status" value="1"/>
</dbReference>
<dbReference type="SUPFAM" id="SSF141868">
    <property type="entry name" value="EAL domain-like"/>
    <property type="match status" value="1"/>
</dbReference>
<evidence type="ECO:0000256" key="1">
    <source>
        <dbReference type="SAM" id="Phobius"/>
    </source>
</evidence>
<evidence type="ECO:0000259" key="3">
    <source>
        <dbReference type="PROSITE" id="PS50887"/>
    </source>
</evidence>
<dbReference type="InterPro" id="IPR000160">
    <property type="entry name" value="GGDEF_dom"/>
</dbReference>
<dbReference type="STRING" id="1912961.BU204_24900"/>
<feature type="transmembrane region" description="Helical" evidence="1">
    <location>
        <begin position="12"/>
        <end position="29"/>
    </location>
</feature>
<reference evidence="4 5" key="1">
    <citation type="submission" date="2016-12" db="EMBL/GenBank/DDBJ databases">
        <title>The draft genome sequence of Actinophytocola sp. 11-183.</title>
        <authorList>
            <person name="Wang W."/>
            <person name="Yuan L."/>
        </authorList>
    </citation>
    <scope>NUCLEOTIDE SEQUENCE [LARGE SCALE GENOMIC DNA]</scope>
    <source>
        <strain evidence="4 5">11-183</strain>
    </source>
</reference>
<evidence type="ECO:0000313" key="5">
    <source>
        <dbReference type="Proteomes" id="UP000185596"/>
    </source>
</evidence>
<dbReference type="InterPro" id="IPR043128">
    <property type="entry name" value="Rev_trsase/Diguanyl_cyclase"/>
</dbReference>
<proteinExistence type="predicted"/>
<evidence type="ECO:0000259" key="2">
    <source>
        <dbReference type="PROSITE" id="PS50883"/>
    </source>
</evidence>
<dbReference type="PROSITE" id="PS50887">
    <property type="entry name" value="GGDEF"/>
    <property type="match status" value="1"/>
</dbReference>
<dbReference type="InterPro" id="IPR035965">
    <property type="entry name" value="PAS-like_dom_sf"/>
</dbReference>
<gene>
    <name evidence="4" type="ORF">BU204_24900</name>
</gene>
<dbReference type="InterPro" id="IPR001633">
    <property type="entry name" value="EAL_dom"/>
</dbReference>
<dbReference type="Pfam" id="PF00563">
    <property type="entry name" value="EAL"/>
    <property type="match status" value="1"/>
</dbReference>
<evidence type="ECO:0008006" key="6">
    <source>
        <dbReference type="Google" id="ProtNLM"/>
    </source>
</evidence>
<dbReference type="InterPro" id="IPR029787">
    <property type="entry name" value="Nucleotide_cyclase"/>
</dbReference>
<dbReference type="Gene3D" id="3.20.20.450">
    <property type="entry name" value="EAL domain"/>
    <property type="match status" value="1"/>
</dbReference>
<keyword evidence="1" id="KW-0472">Membrane</keyword>
<dbReference type="Gene3D" id="3.30.70.270">
    <property type="match status" value="1"/>
</dbReference>
<dbReference type="CDD" id="cd01948">
    <property type="entry name" value="EAL"/>
    <property type="match status" value="1"/>
</dbReference>
<dbReference type="OrthoDB" id="23692at2"/>
<feature type="domain" description="GGDEF" evidence="3">
    <location>
        <begin position="333"/>
        <end position="455"/>
    </location>
</feature>
<dbReference type="SUPFAM" id="SSF55785">
    <property type="entry name" value="PYP-like sensor domain (PAS domain)"/>
    <property type="match status" value="1"/>
</dbReference>
<keyword evidence="5" id="KW-1185">Reference proteome</keyword>
<keyword evidence="1" id="KW-0812">Transmembrane</keyword>
<dbReference type="PROSITE" id="PS50883">
    <property type="entry name" value="EAL"/>
    <property type="match status" value="1"/>
</dbReference>
<organism evidence="4 5">
    <name type="scientific">Actinophytocola xanthii</name>
    <dbReference type="NCBI Taxonomy" id="1912961"/>
    <lineage>
        <taxon>Bacteria</taxon>
        <taxon>Bacillati</taxon>
        <taxon>Actinomycetota</taxon>
        <taxon>Actinomycetes</taxon>
        <taxon>Pseudonocardiales</taxon>
        <taxon>Pseudonocardiaceae</taxon>
    </lineage>
</organism>
<dbReference type="SMART" id="SM00052">
    <property type="entry name" value="EAL"/>
    <property type="match status" value="1"/>
</dbReference>
<comment type="caution">
    <text evidence="4">The sequence shown here is derived from an EMBL/GenBank/DDBJ whole genome shotgun (WGS) entry which is preliminary data.</text>
</comment>
<dbReference type="RefSeq" id="WP_075128170.1">
    <property type="nucleotide sequence ID" value="NZ_MSIE01000048.1"/>
</dbReference>
<dbReference type="CDD" id="cd01949">
    <property type="entry name" value="GGDEF"/>
    <property type="match status" value="1"/>
</dbReference>
<dbReference type="AlphaFoldDB" id="A0A1Q8CKB2"/>
<dbReference type="Pfam" id="PF00990">
    <property type="entry name" value="GGDEF"/>
    <property type="match status" value="1"/>
</dbReference>
<dbReference type="SMART" id="SM00267">
    <property type="entry name" value="GGDEF"/>
    <property type="match status" value="1"/>
</dbReference>
<dbReference type="InterPro" id="IPR052155">
    <property type="entry name" value="Biofilm_reg_signaling"/>
</dbReference>
<dbReference type="PANTHER" id="PTHR44757:SF2">
    <property type="entry name" value="BIOFILM ARCHITECTURE MAINTENANCE PROTEIN MBAA"/>
    <property type="match status" value="1"/>
</dbReference>
<protein>
    <recommendedName>
        <fullName evidence="6">GGDEF-domain containing protein</fullName>
    </recommendedName>
</protein>
<name>A0A1Q8CKB2_9PSEU</name>
<accession>A0A1Q8CKB2</accession>
<dbReference type="EMBL" id="MSIE01000048">
    <property type="protein sequence ID" value="OLF14804.1"/>
    <property type="molecule type" value="Genomic_DNA"/>
</dbReference>